<dbReference type="OrthoDB" id="9829371at2759"/>
<sequence>MHLHLSVLLFYLVISLPAGNCAVGHRGIEFRTCTSMQGLCFFGCRPGWIWIAFCNNIMSCCKQDTLFAPPQSEVF</sequence>
<dbReference type="GO" id="GO:0050830">
    <property type="term" value="P:defense response to Gram-positive bacterium"/>
    <property type="evidence" value="ECO:0007669"/>
    <property type="project" value="Ensembl"/>
</dbReference>
<keyword evidence="3" id="KW-1185">Reference proteome</keyword>
<evidence type="ECO:0000313" key="2">
    <source>
        <dbReference type="Ensembl" id="ENSPEMP00000036253.1"/>
    </source>
</evidence>
<protein>
    <submittedName>
        <fullName evidence="2">Defensin beta 42</fullName>
    </submittedName>
</protein>
<proteinExistence type="predicted"/>
<dbReference type="PANTHER" id="PTHR39413:SF1">
    <property type="entry name" value="DEFENSIN BETA 136"/>
    <property type="match status" value="1"/>
</dbReference>
<dbReference type="GeneID" id="102908195"/>
<reference evidence="2 3" key="1">
    <citation type="submission" date="2018-10" db="EMBL/GenBank/DDBJ databases">
        <title>Improved assembly of the deer mouse Peromyscus maniculatus genome.</title>
        <authorList>
            <person name="Lassance J.-M."/>
            <person name="Hoekstra H.E."/>
        </authorList>
    </citation>
    <scope>NUCLEOTIDE SEQUENCE [LARGE SCALE GENOMIC DNA]</scope>
</reference>
<dbReference type="AlphaFoldDB" id="A0A6I9LYY8"/>
<dbReference type="GeneTree" id="ENSGT00390000001862"/>
<evidence type="ECO:0000256" key="1">
    <source>
        <dbReference type="SAM" id="SignalP"/>
    </source>
</evidence>
<gene>
    <name evidence="2" type="primary">Defb136</name>
</gene>
<feature type="chain" id="PRO_5044635620" evidence="1">
    <location>
        <begin position="22"/>
        <end position="75"/>
    </location>
</feature>
<dbReference type="GO" id="GO:0061760">
    <property type="term" value="P:antifungal innate immune response"/>
    <property type="evidence" value="ECO:0007669"/>
    <property type="project" value="Ensembl"/>
</dbReference>
<dbReference type="GO" id="GO:0140367">
    <property type="term" value="P:antibacterial innate immune response"/>
    <property type="evidence" value="ECO:0007669"/>
    <property type="project" value="Ensembl"/>
</dbReference>
<name>A0A6I9LYY8_PERMB</name>
<evidence type="ECO:0000313" key="3">
    <source>
        <dbReference type="Proteomes" id="UP000694547"/>
    </source>
</evidence>
<dbReference type="Proteomes" id="UP000694547">
    <property type="component" value="Chromosome 9"/>
</dbReference>
<dbReference type="GO" id="GO:0050829">
    <property type="term" value="P:defense response to Gram-negative bacterium"/>
    <property type="evidence" value="ECO:0007669"/>
    <property type="project" value="Ensembl"/>
</dbReference>
<keyword evidence="1" id="KW-0732">Signal</keyword>
<dbReference type="PANTHER" id="PTHR39413">
    <property type="entry name" value="BETA-DEFENSIN 136"/>
    <property type="match status" value="1"/>
</dbReference>
<reference evidence="2" key="2">
    <citation type="submission" date="2025-08" db="UniProtKB">
        <authorList>
            <consortium name="Ensembl"/>
        </authorList>
    </citation>
    <scope>IDENTIFICATION</scope>
</reference>
<dbReference type="InterPro" id="IPR035307">
    <property type="entry name" value="DEFB136/42"/>
</dbReference>
<dbReference type="GO" id="GO:0001530">
    <property type="term" value="F:lipopolysaccharide binding"/>
    <property type="evidence" value="ECO:0007669"/>
    <property type="project" value="Ensembl"/>
</dbReference>
<dbReference type="Pfam" id="PF17333">
    <property type="entry name" value="DEFB136"/>
    <property type="match status" value="1"/>
</dbReference>
<dbReference type="RefSeq" id="XP_006993067.1">
    <property type="nucleotide sequence ID" value="XM_006993005.2"/>
</dbReference>
<reference evidence="2" key="3">
    <citation type="submission" date="2025-09" db="UniProtKB">
        <authorList>
            <consortium name="Ensembl"/>
        </authorList>
    </citation>
    <scope>IDENTIFICATION</scope>
</reference>
<feature type="signal peptide" evidence="1">
    <location>
        <begin position="1"/>
        <end position="21"/>
    </location>
</feature>
<organism evidence="2 3">
    <name type="scientific">Peromyscus maniculatus bairdii</name>
    <name type="common">Prairie deer mouse</name>
    <dbReference type="NCBI Taxonomy" id="230844"/>
    <lineage>
        <taxon>Eukaryota</taxon>
        <taxon>Metazoa</taxon>
        <taxon>Chordata</taxon>
        <taxon>Craniata</taxon>
        <taxon>Vertebrata</taxon>
        <taxon>Euteleostomi</taxon>
        <taxon>Mammalia</taxon>
        <taxon>Eutheria</taxon>
        <taxon>Euarchontoglires</taxon>
        <taxon>Glires</taxon>
        <taxon>Rodentia</taxon>
        <taxon>Myomorpha</taxon>
        <taxon>Muroidea</taxon>
        <taxon>Cricetidae</taxon>
        <taxon>Neotominae</taxon>
        <taxon>Peromyscus</taxon>
    </lineage>
</organism>
<dbReference type="CTD" id="613210"/>
<accession>A0A6I9LYY8</accession>
<dbReference type="Ensembl" id="ENSPEMT00000041703.1">
    <property type="protein sequence ID" value="ENSPEMP00000036253.1"/>
    <property type="gene ID" value="ENSPEMG00000031431.1"/>
</dbReference>